<dbReference type="InterPro" id="IPR016166">
    <property type="entry name" value="FAD-bd_PCMH"/>
</dbReference>
<evidence type="ECO:0000313" key="6">
    <source>
        <dbReference type="Proteomes" id="UP000287233"/>
    </source>
</evidence>
<dbReference type="AlphaFoldDB" id="A0A410FT33"/>
<dbReference type="InterPro" id="IPR016169">
    <property type="entry name" value="FAD-bd_PCMH_sub2"/>
</dbReference>
<evidence type="ECO:0000256" key="2">
    <source>
        <dbReference type="ARBA" id="ARBA00022827"/>
    </source>
</evidence>
<accession>A0A410FT33</accession>
<name>A0A410FT33_BIPS1</name>
<reference evidence="6" key="1">
    <citation type="submission" date="2018-12" db="EMBL/GenBank/DDBJ databases">
        <title>Complete genome sequence of an uncultured bacterium of the candidate phylum Bipolaricaulota.</title>
        <authorList>
            <person name="Kadnikov V.V."/>
            <person name="Mardanov A.V."/>
            <person name="Beletsky A.V."/>
            <person name="Frank Y.A."/>
            <person name="Karnachuk O.V."/>
            <person name="Ravin N.V."/>
        </authorList>
    </citation>
    <scope>NUCLEOTIDE SEQUENCE [LARGE SCALE GENOMIC DNA]</scope>
</reference>
<evidence type="ECO:0000256" key="3">
    <source>
        <dbReference type="ARBA" id="ARBA00023002"/>
    </source>
</evidence>
<dbReference type="SUPFAM" id="SSF56176">
    <property type="entry name" value="FAD-binding/transporter-associated domain-like"/>
    <property type="match status" value="1"/>
</dbReference>
<dbReference type="SMART" id="SM01092">
    <property type="entry name" value="CO_deh_flav_C"/>
    <property type="match status" value="1"/>
</dbReference>
<dbReference type="InterPro" id="IPR005107">
    <property type="entry name" value="CO_DH_flav_C"/>
</dbReference>
<sequence>MRRTGPVEIVRPRDLGEALREVAAGGRPLAGGTDLFVRVRKGTDASPFLVYIGEIADLQGVRETETGVEIGAAATHAQILSHPATDRLPVLRLALQTIGSPALRAMGTLGGNLVNASPAGDGIVPLYLLEARVNVIGPGGEASYPVAEFILGPGKTALRPTELVRSITVPWPPDGARAYFRKVGRRRALLISVASLGALLWLDGEMIREARLALGSVAPTVLRPREVERALVGHPLAVETLAGLRDALSSAVQPISDLRASAGYRRQVAGNLLLDLVSLRSV</sequence>
<evidence type="ECO:0000256" key="1">
    <source>
        <dbReference type="ARBA" id="ARBA00022630"/>
    </source>
</evidence>
<dbReference type="Proteomes" id="UP000287233">
    <property type="component" value="Chromosome"/>
</dbReference>
<dbReference type="EMBL" id="CP034928">
    <property type="protein sequence ID" value="QAA76144.1"/>
    <property type="molecule type" value="Genomic_DNA"/>
</dbReference>
<dbReference type="SUPFAM" id="SSF55447">
    <property type="entry name" value="CO dehydrogenase flavoprotein C-terminal domain-like"/>
    <property type="match status" value="1"/>
</dbReference>
<dbReference type="PROSITE" id="PS51387">
    <property type="entry name" value="FAD_PCMH"/>
    <property type="match status" value="1"/>
</dbReference>
<dbReference type="GO" id="GO:0071949">
    <property type="term" value="F:FAD binding"/>
    <property type="evidence" value="ECO:0007669"/>
    <property type="project" value="InterPro"/>
</dbReference>
<keyword evidence="3" id="KW-0560">Oxidoreductase</keyword>
<dbReference type="Gene3D" id="3.30.465.10">
    <property type="match status" value="1"/>
</dbReference>
<dbReference type="GO" id="GO:0016491">
    <property type="term" value="F:oxidoreductase activity"/>
    <property type="evidence" value="ECO:0007669"/>
    <property type="project" value="UniProtKB-KW"/>
</dbReference>
<dbReference type="KEGG" id="bih:BIP78_0378"/>
<dbReference type="Pfam" id="PF03450">
    <property type="entry name" value="CO_deh_flav_C"/>
    <property type="match status" value="1"/>
</dbReference>
<keyword evidence="2" id="KW-0274">FAD</keyword>
<dbReference type="InterPro" id="IPR016167">
    <property type="entry name" value="FAD-bd_PCMH_sub1"/>
</dbReference>
<gene>
    <name evidence="5" type="ORF">BIP78_0378</name>
</gene>
<dbReference type="PANTHER" id="PTHR42659">
    <property type="entry name" value="XANTHINE DEHYDROGENASE SUBUNIT C-RELATED"/>
    <property type="match status" value="1"/>
</dbReference>
<evidence type="ECO:0000313" key="5">
    <source>
        <dbReference type="EMBL" id="QAA76144.1"/>
    </source>
</evidence>
<keyword evidence="1" id="KW-0285">Flavoprotein</keyword>
<protein>
    <recommendedName>
        <fullName evidence="4">FAD-binding PCMH-type domain-containing protein</fullName>
    </recommendedName>
</protein>
<dbReference type="Gene3D" id="3.30.390.50">
    <property type="entry name" value="CO dehydrogenase flavoprotein, C-terminal domain"/>
    <property type="match status" value="1"/>
</dbReference>
<dbReference type="Pfam" id="PF00941">
    <property type="entry name" value="FAD_binding_5"/>
    <property type="match status" value="1"/>
</dbReference>
<dbReference type="InterPro" id="IPR036683">
    <property type="entry name" value="CO_DH_flav_C_dom_sf"/>
</dbReference>
<proteinExistence type="predicted"/>
<dbReference type="InterPro" id="IPR036318">
    <property type="entry name" value="FAD-bd_PCMH-like_sf"/>
</dbReference>
<dbReference type="InterPro" id="IPR002346">
    <property type="entry name" value="Mopterin_DH_FAD-bd"/>
</dbReference>
<dbReference type="Gene3D" id="3.30.43.10">
    <property type="entry name" value="Uridine Diphospho-n-acetylenolpyruvylglucosamine Reductase, domain 2"/>
    <property type="match status" value="1"/>
</dbReference>
<organism evidence="5 6">
    <name type="scientific">Bipolaricaulis sibiricus</name>
    <dbReference type="NCBI Taxonomy" id="2501609"/>
    <lineage>
        <taxon>Bacteria</taxon>
        <taxon>Candidatus Bipolaricaulota</taxon>
        <taxon>Candidatus Bipolaricaulia</taxon>
        <taxon>Candidatus Bipolaricaulales</taxon>
        <taxon>Candidatus Bipolaricaulaceae</taxon>
        <taxon>Candidatus Bipolaricaulis</taxon>
    </lineage>
</organism>
<dbReference type="PANTHER" id="PTHR42659:SF2">
    <property type="entry name" value="XANTHINE DEHYDROGENASE SUBUNIT C-RELATED"/>
    <property type="match status" value="1"/>
</dbReference>
<evidence type="ECO:0000259" key="4">
    <source>
        <dbReference type="PROSITE" id="PS51387"/>
    </source>
</evidence>
<feature type="domain" description="FAD-binding PCMH-type" evidence="4">
    <location>
        <begin position="2"/>
        <end position="174"/>
    </location>
</feature>
<dbReference type="InterPro" id="IPR051312">
    <property type="entry name" value="Diverse_Substr_Oxidored"/>
</dbReference>